<dbReference type="InterPro" id="IPR039793">
    <property type="entry name" value="UROS/Hem4"/>
</dbReference>
<evidence type="ECO:0000256" key="1">
    <source>
        <dbReference type="ARBA" id="ARBA00004772"/>
    </source>
</evidence>
<gene>
    <name evidence="11" type="ORF">FQV33_01955</name>
</gene>
<evidence type="ECO:0000313" key="12">
    <source>
        <dbReference type="Proteomes" id="UP000325981"/>
    </source>
</evidence>
<comment type="function">
    <text evidence="6 9">Catalyzes cyclization of the linear tetrapyrrole, hydroxymethylbilane, to the macrocyclic uroporphyrinogen III.</text>
</comment>
<dbReference type="AlphaFoldDB" id="A0A5J6ZD85"/>
<evidence type="ECO:0000256" key="7">
    <source>
        <dbReference type="ARBA" id="ARBA00040167"/>
    </source>
</evidence>
<protein>
    <recommendedName>
        <fullName evidence="7 9">Uroporphyrinogen-III synthase</fullName>
        <ecNumber evidence="3 9">4.2.1.75</ecNumber>
    </recommendedName>
</protein>
<comment type="pathway">
    <text evidence="1 9">Porphyrin-containing compound metabolism; protoporphyrin-IX biosynthesis; coproporphyrinogen-III from 5-aminolevulinate: step 3/4.</text>
</comment>
<proteinExistence type="inferred from homology"/>
<dbReference type="EC" id="4.2.1.75" evidence="3 9"/>
<dbReference type="Gene3D" id="3.40.50.10090">
    <property type="match status" value="1"/>
</dbReference>
<dbReference type="GO" id="GO:0006780">
    <property type="term" value="P:uroporphyrinogen III biosynthetic process"/>
    <property type="evidence" value="ECO:0007669"/>
    <property type="project" value="UniProtKB-UniRule"/>
</dbReference>
<dbReference type="Pfam" id="PF02602">
    <property type="entry name" value="HEM4"/>
    <property type="match status" value="1"/>
</dbReference>
<organism evidence="11 12">
    <name type="scientific">Buchnera aphidicola</name>
    <name type="common">Aphis fabae</name>
    <dbReference type="NCBI Taxonomy" id="571430"/>
    <lineage>
        <taxon>Bacteria</taxon>
        <taxon>Pseudomonadati</taxon>
        <taxon>Pseudomonadota</taxon>
        <taxon>Gammaproteobacteria</taxon>
        <taxon>Enterobacterales</taxon>
        <taxon>Erwiniaceae</taxon>
        <taxon>Buchnera</taxon>
    </lineage>
</organism>
<accession>A0A5J6ZD85</accession>
<evidence type="ECO:0000256" key="5">
    <source>
        <dbReference type="ARBA" id="ARBA00023244"/>
    </source>
</evidence>
<sequence length="147" mass="17391">MLFPENEENSESLLKLLNQNDISKSKIILLKGEKGRKLVEKNLRKNNFNISVIECYKKVFKKINNYLEIKKWRAYQINTLIVTSGEILNRLNDTIDILNKNEWLFKCRIFVVGNRLSQMAKKIGWKDIIISNYANNQNLLKIIKKYN</sequence>
<feature type="domain" description="Tetrapyrrole biosynthesis uroporphyrinogen III synthase" evidence="10">
    <location>
        <begin position="3"/>
        <end position="140"/>
    </location>
</feature>
<dbReference type="Proteomes" id="UP000325981">
    <property type="component" value="Chromosome"/>
</dbReference>
<evidence type="ECO:0000256" key="4">
    <source>
        <dbReference type="ARBA" id="ARBA00023239"/>
    </source>
</evidence>
<dbReference type="CDD" id="cd06578">
    <property type="entry name" value="HemD"/>
    <property type="match status" value="1"/>
</dbReference>
<reference evidence="11 12" key="1">
    <citation type="submission" date="2019-07" db="EMBL/GenBank/DDBJ databases">
        <title>Buchnera limit thermal tolerance of host aphids.</title>
        <authorList>
            <person name="Zhang B."/>
            <person name="Moran N."/>
        </authorList>
    </citation>
    <scope>NUCLEOTIDE SEQUENCE [LARGE SCALE GENOMIC DNA]</scope>
    <source>
        <strain evidence="11 12">Afa-UT1</strain>
    </source>
</reference>
<evidence type="ECO:0000256" key="3">
    <source>
        <dbReference type="ARBA" id="ARBA00013109"/>
    </source>
</evidence>
<dbReference type="PANTHER" id="PTHR38042">
    <property type="entry name" value="UROPORPHYRINOGEN-III SYNTHASE, CHLOROPLASTIC"/>
    <property type="match status" value="1"/>
</dbReference>
<dbReference type="RefSeq" id="WP_158348116.1">
    <property type="nucleotide sequence ID" value="NZ_CP042427.1"/>
</dbReference>
<dbReference type="InterPro" id="IPR036108">
    <property type="entry name" value="4pyrrol_syn_uPrphyn_synt_sf"/>
</dbReference>
<dbReference type="GO" id="GO:0004852">
    <property type="term" value="F:uroporphyrinogen-III synthase activity"/>
    <property type="evidence" value="ECO:0007669"/>
    <property type="project" value="UniProtKB-UniRule"/>
</dbReference>
<evidence type="ECO:0000256" key="6">
    <source>
        <dbReference type="ARBA" id="ARBA00037589"/>
    </source>
</evidence>
<dbReference type="EMBL" id="CP042427">
    <property type="protein sequence ID" value="QFQ32738.1"/>
    <property type="molecule type" value="Genomic_DNA"/>
</dbReference>
<keyword evidence="5 9" id="KW-0627">Porphyrin biosynthesis</keyword>
<name>A0A5J6ZD85_9GAMM</name>
<dbReference type="SUPFAM" id="SSF69618">
    <property type="entry name" value="HemD-like"/>
    <property type="match status" value="1"/>
</dbReference>
<dbReference type="OrthoDB" id="9787650at2"/>
<dbReference type="PANTHER" id="PTHR38042:SF1">
    <property type="entry name" value="UROPORPHYRINOGEN-III SYNTHASE, CHLOROPLASTIC"/>
    <property type="match status" value="1"/>
</dbReference>
<evidence type="ECO:0000256" key="2">
    <source>
        <dbReference type="ARBA" id="ARBA00008133"/>
    </source>
</evidence>
<evidence type="ECO:0000256" key="9">
    <source>
        <dbReference type="RuleBase" id="RU366031"/>
    </source>
</evidence>
<dbReference type="GO" id="GO:0006782">
    <property type="term" value="P:protoporphyrinogen IX biosynthetic process"/>
    <property type="evidence" value="ECO:0007669"/>
    <property type="project" value="UniProtKB-UniRule"/>
</dbReference>
<dbReference type="InterPro" id="IPR003754">
    <property type="entry name" value="4pyrrol_synth_uPrphyn_synth"/>
</dbReference>
<evidence type="ECO:0000313" key="11">
    <source>
        <dbReference type="EMBL" id="QFQ32738.1"/>
    </source>
</evidence>
<dbReference type="UniPathway" id="UPA00251">
    <property type="reaction ID" value="UER00320"/>
</dbReference>
<keyword evidence="4 9" id="KW-0456">Lyase</keyword>
<evidence type="ECO:0000256" key="8">
    <source>
        <dbReference type="ARBA" id="ARBA00048617"/>
    </source>
</evidence>
<comment type="similarity">
    <text evidence="2 9">Belongs to the uroporphyrinogen-III synthase family.</text>
</comment>
<comment type="catalytic activity">
    <reaction evidence="8 9">
        <text>hydroxymethylbilane = uroporphyrinogen III + H2O</text>
        <dbReference type="Rhea" id="RHEA:18965"/>
        <dbReference type="ChEBI" id="CHEBI:15377"/>
        <dbReference type="ChEBI" id="CHEBI:57308"/>
        <dbReference type="ChEBI" id="CHEBI:57845"/>
        <dbReference type="EC" id="4.2.1.75"/>
    </reaction>
</comment>
<evidence type="ECO:0000259" key="10">
    <source>
        <dbReference type="Pfam" id="PF02602"/>
    </source>
</evidence>